<feature type="chain" id="PRO_5047013855" evidence="6">
    <location>
        <begin position="22"/>
        <end position="341"/>
    </location>
</feature>
<organism evidence="8 9">
    <name type="scientific">Sphingobacterium pedocola</name>
    <dbReference type="NCBI Taxonomy" id="2082722"/>
    <lineage>
        <taxon>Bacteria</taxon>
        <taxon>Pseudomonadati</taxon>
        <taxon>Bacteroidota</taxon>
        <taxon>Sphingobacteriia</taxon>
        <taxon>Sphingobacteriales</taxon>
        <taxon>Sphingobacteriaceae</taxon>
        <taxon>Sphingobacterium</taxon>
    </lineage>
</organism>
<keyword evidence="8" id="KW-0969">Cilium</keyword>
<dbReference type="SUPFAM" id="SSF103088">
    <property type="entry name" value="OmpA-like"/>
    <property type="match status" value="1"/>
</dbReference>
<dbReference type="PROSITE" id="PS51257">
    <property type="entry name" value="PROKAR_LIPOPROTEIN"/>
    <property type="match status" value="1"/>
</dbReference>
<feature type="domain" description="OmpA-like" evidence="7">
    <location>
        <begin position="227"/>
        <end position="341"/>
    </location>
</feature>
<proteinExistence type="predicted"/>
<comment type="subcellular location">
    <subcellularLocation>
        <location evidence="1">Cell outer membrane</location>
    </subcellularLocation>
</comment>
<feature type="signal peptide" evidence="6">
    <location>
        <begin position="1"/>
        <end position="21"/>
    </location>
</feature>
<feature type="compositionally biased region" description="Basic and acidic residues" evidence="5">
    <location>
        <begin position="327"/>
        <end position="341"/>
    </location>
</feature>
<evidence type="ECO:0000313" key="8">
    <source>
        <dbReference type="EMBL" id="MBE8721137.1"/>
    </source>
</evidence>
<dbReference type="InterPro" id="IPR006664">
    <property type="entry name" value="OMP_bac"/>
</dbReference>
<dbReference type="PRINTS" id="PR01021">
    <property type="entry name" value="OMPADOMAIN"/>
</dbReference>
<dbReference type="InterPro" id="IPR036737">
    <property type="entry name" value="OmpA-like_sf"/>
</dbReference>
<protein>
    <submittedName>
        <fullName evidence="8">Flagellar motor protein MotB</fullName>
    </submittedName>
</protein>
<keyword evidence="3" id="KW-0998">Cell outer membrane</keyword>
<name>A0ABR9T814_9SPHI</name>
<comment type="caution">
    <text evidence="8">The sequence shown here is derived from an EMBL/GenBank/DDBJ whole genome shotgun (WGS) entry which is preliminary data.</text>
</comment>
<evidence type="ECO:0000259" key="7">
    <source>
        <dbReference type="PROSITE" id="PS51123"/>
    </source>
</evidence>
<keyword evidence="8" id="KW-0282">Flagellum</keyword>
<dbReference type="PANTHER" id="PTHR30329:SF21">
    <property type="entry name" value="LIPOPROTEIN YIAD-RELATED"/>
    <property type="match status" value="1"/>
</dbReference>
<evidence type="ECO:0000256" key="3">
    <source>
        <dbReference type="ARBA" id="ARBA00023237"/>
    </source>
</evidence>
<dbReference type="PROSITE" id="PS51123">
    <property type="entry name" value="OMPA_2"/>
    <property type="match status" value="1"/>
</dbReference>
<sequence length="341" mass="37459">MKRLSSSLSVLIALSAFTVSCNNSNQKTDTEQEDSLRVEVPNTESSTTPSTSPSFDINTIALSDKELGEFPFFSLPEGLALLNKKPIERKFDRIFFPIDGVMTPIEGRVWKADISTEGRKHGEWSLPYFEKSYTEAIVAVGGVKIFDGKVSKDEIDRIKDEATYFGEGGSIDYWNSPVKVYVIRRADGGDVYIQFSGNTAGGRLQILQQEAFKQTITMLKSDEIATQLNEKGKAVLHINFDTDKATLKPDGVDAVNEITKVLKADNTLKLEINGYTDNSGTADHNKKLSEARAATVKSELITAGISADRLSSGGYGQDNPIADNTTEEGKAQNRRVELVKK</sequence>
<keyword evidence="2 4" id="KW-0472">Membrane</keyword>
<evidence type="ECO:0000313" key="9">
    <source>
        <dbReference type="Proteomes" id="UP000618319"/>
    </source>
</evidence>
<keyword evidence="8" id="KW-0966">Cell projection</keyword>
<feature type="compositionally biased region" description="Basic and acidic residues" evidence="5">
    <location>
        <begin position="28"/>
        <end position="37"/>
    </location>
</feature>
<dbReference type="PANTHER" id="PTHR30329">
    <property type="entry name" value="STATOR ELEMENT OF FLAGELLAR MOTOR COMPLEX"/>
    <property type="match status" value="1"/>
</dbReference>
<accession>A0ABR9T814</accession>
<dbReference type="InterPro" id="IPR050330">
    <property type="entry name" value="Bact_OuterMem_StrucFunc"/>
</dbReference>
<dbReference type="EMBL" id="PSKQ01000019">
    <property type="protein sequence ID" value="MBE8721137.1"/>
    <property type="molecule type" value="Genomic_DNA"/>
</dbReference>
<evidence type="ECO:0000256" key="4">
    <source>
        <dbReference type="PROSITE-ProRule" id="PRU00473"/>
    </source>
</evidence>
<keyword evidence="6" id="KW-0732">Signal</keyword>
<gene>
    <name evidence="8" type="ORF">C4F40_10420</name>
</gene>
<evidence type="ECO:0000256" key="6">
    <source>
        <dbReference type="SAM" id="SignalP"/>
    </source>
</evidence>
<dbReference type="RefSeq" id="WP_196938366.1">
    <property type="nucleotide sequence ID" value="NZ_MU158689.1"/>
</dbReference>
<dbReference type="CDD" id="cd07185">
    <property type="entry name" value="OmpA_C-like"/>
    <property type="match status" value="1"/>
</dbReference>
<reference evidence="8 9" key="1">
    <citation type="submission" date="2018-02" db="EMBL/GenBank/DDBJ databases">
        <title>Sphingobacterium KA21.</title>
        <authorList>
            <person name="Vasarhelyi B.M."/>
            <person name="Deshmukh S."/>
            <person name="Balint B."/>
            <person name="Kukolya J."/>
        </authorList>
    </citation>
    <scope>NUCLEOTIDE SEQUENCE [LARGE SCALE GENOMIC DNA]</scope>
    <source>
        <strain evidence="8 9">Ka21</strain>
    </source>
</reference>
<feature type="region of interest" description="Disordered" evidence="5">
    <location>
        <begin position="309"/>
        <end position="341"/>
    </location>
</feature>
<keyword evidence="9" id="KW-1185">Reference proteome</keyword>
<feature type="region of interest" description="Disordered" evidence="5">
    <location>
        <begin position="23"/>
        <end position="54"/>
    </location>
</feature>
<feature type="compositionally biased region" description="Low complexity" evidence="5">
    <location>
        <begin position="45"/>
        <end position="54"/>
    </location>
</feature>
<dbReference type="Pfam" id="PF00691">
    <property type="entry name" value="OmpA"/>
    <property type="match status" value="1"/>
</dbReference>
<dbReference type="InterPro" id="IPR006665">
    <property type="entry name" value="OmpA-like"/>
</dbReference>
<evidence type="ECO:0000256" key="1">
    <source>
        <dbReference type="ARBA" id="ARBA00004442"/>
    </source>
</evidence>
<evidence type="ECO:0000256" key="5">
    <source>
        <dbReference type="SAM" id="MobiDB-lite"/>
    </source>
</evidence>
<dbReference type="Proteomes" id="UP000618319">
    <property type="component" value="Unassembled WGS sequence"/>
</dbReference>
<evidence type="ECO:0000256" key="2">
    <source>
        <dbReference type="ARBA" id="ARBA00023136"/>
    </source>
</evidence>
<dbReference type="Gene3D" id="3.30.1330.60">
    <property type="entry name" value="OmpA-like domain"/>
    <property type="match status" value="1"/>
</dbReference>